<sequence length="173" mass="18303">MGQQQLLLLVLGVVLVGLAVVLGLQAFGENQRKSEVDTYTTMGVQMAGEIIAYHMKPAATGGAGQDPARLGELTIADLGYRGDVEDTWAGYDRSGTVANGVVRYVAASETHPFLHIHPYPIAGGQTRVEVHVFGPSEDCVVARNDVRGVSPTWSDGKGNGEAPDNPDPAVCSW</sequence>
<name>A0A271J2N0_9BACT</name>
<evidence type="ECO:0000313" key="3">
    <source>
        <dbReference type="Proteomes" id="UP000216339"/>
    </source>
</evidence>
<gene>
    <name evidence="2" type="ORF">BSZ37_12670</name>
</gene>
<keyword evidence="3" id="KW-1185">Reference proteome</keyword>
<evidence type="ECO:0000256" key="1">
    <source>
        <dbReference type="SAM" id="MobiDB-lite"/>
    </source>
</evidence>
<reference evidence="2 3" key="1">
    <citation type="submission" date="2016-11" db="EMBL/GenBank/DDBJ databases">
        <title>Study of marine rhodopsin-containing bacteria.</title>
        <authorList>
            <person name="Yoshizawa S."/>
            <person name="Kumagai Y."/>
            <person name="Kogure K."/>
        </authorList>
    </citation>
    <scope>NUCLEOTIDE SEQUENCE [LARGE SCALE GENOMIC DNA]</scope>
    <source>
        <strain evidence="2 3">SAORIC-28</strain>
    </source>
</reference>
<feature type="region of interest" description="Disordered" evidence="1">
    <location>
        <begin position="148"/>
        <end position="173"/>
    </location>
</feature>
<dbReference type="Proteomes" id="UP000216339">
    <property type="component" value="Unassembled WGS sequence"/>
</dbReference>
<dbReference type="AlphaFoldDB" id="A0A271J2N0"/>
<protein>
    <submittedName>
        <fullName evidence="2">Uncharacterized protein</fullName>
    </submittedName>
</protein>
<dbReference type="OrthoDB" id="1525378at2"/>
<dbReference type="EMBL" id="MQWD01000001">
    <property type="protein sequence ID" value="PAP77225.1"/>
    <property type="molecule type" value="Genomic_DNA"/>
</dbReference>
<dbReference type="RefSeq" id="WP_095510890.1">
    <property type="nucleotide sequence ID" value="NZ_MQWD01000001.1"/>
</dbReference>
<accession>A0A271J2N0</accession>
<proteinExistence type="predicted"/>
<evidence type="ECO:0000313" key="2">
    <source>
        <dbReference type="EMBL" id="PAP77225.1"/>
    </source>
</evidence>
<comment type="caution">
    <text evidence="2">The sequence shown here is derived from an EMBL/GenBank/DDBJ whole genome shotgun (WGS) entry which is preliminary data.</text>
</comment>
<organism evidence="2 3">
    <name type="scientific">Rubrivirga marina</name>
    <dbReference type="NCBI Taxonomy" id="1196024"/>
    <lineage>
        <taxon>Bacteria</taxon>
        <taxon>Pseudomonadati</taxon>
        <taxon>Rhodothermota</taxon>
        <taxon>Rhodothermia</taxon>
        <taxon>Rhodothermales</taxon>
        <taxon>Rubricoccaceae</taxon>
        <taxon>Rubrivirga</taxon>
    </lineage>
</organism>